<evidence type="ECO:0000313" key="2">
    <source>
        <dbReference type="Proteomes" id="UP001168613"/>
    </source>
</evidence>
<dbReference type="InterPro" id="IPR048444">
    <property type="entry name" value="DNMK"/>
</dbReference>
<dbReference type="SUPFAM" id="SSF52540">
    <property type="entry name" value="P-loop containing nucleoside triphosphate hydrolases"/>
    <property type="match status" value="1"/>
</dbReference>
<accession>A0ABT8EJD6</accession>
<proteinExistence type="predicted"/>
<evidence type="ECO:0000313" key="1">
    <source>
        <dbReference type="EMBL" id="MDN4121404.1"/>
    </source>
</evidence>
<dbReference type="GO" id="GO:0016301">
    <property type="term" value="F:kinase activity"/>
    <property type="evidence" value="ECO:0007669"/>
    <property type="project" value="UniProtKB-KW"/>
</dbReference>
<reference evidence="1" key="1">
    <citation type="submission" date="2021-11" db="EMBL/GenBank/DDBJ databases">
        <title>Draft genome sequence of Alcaligenes endophyticus type strain CCUG 75668T.</title>
        <authorList>
            <person name="Salva-Serra F."/>
            <person name="Duran R.E."/>
            <person name="Seeger M."/>
            <person name="Moore E.R.B."/>
            <person name="Jaen-Luchoro D."/>
        </authorList>
    </citation>
    <scope>NUCLEOTIDE SEQUENCE</scope>
    <source>
        <strain evidence="1">CCUG 75668</strain>
    </source>
</reference>
<gene>
    <name evidence="1" type="ORF">LMS43_08900</name>
</gene>
<organism evidence="1 2">
    <name type="scientific">Alcaligenes endophyticus</name>
    <dbReference type="NCBI Taxonomy" id="1929088"/>
    <lineage>
        <taxon>Bacteria</taxon>
        <taxon>Pseudomonadati</taxon>
        <taxon>Pseudomonadota</taxon>
        <taxon>Betaproteobacteria</taxon>
        <taxon>Burkholderiales</taxon>
        <taxon>Alcaligenaceae</taxon>
        <taxon>Alcaligenes</taxon>
    </lineage>
</organism>
<keyword evidence="1" id="KW-0808">Transferase</keyword>
<dbReference type="Proteomes" id="UP001168613">
    <property type="component" value="Unassembled WGS sequence"/>
</dbReference>
<dbReference type="EMBL" id="JAJHNU010000002">
    <property type="protein sequence ID" value="MDN4121404.1"/>
    <property type="molecule type" value="Genomic_DNA"/>
</dbReference>
<protein>
    <submittedName>
        <fullName evidence="1">Deoxynucleotide monophosphate kinase</fullName>
    </submittedName>
</protein>
<comment type="caution">
    <text evidence="1">The sequence shown here is derived from an EMBL/GenBank/DDBJ whole genome shotgun (WGS) entry which is preliminary data.</text>
</comment>
<sequence>MFHLIGLAARARSGKDTVANYLLQHADISSYALADPVKMACQALFGLNDEETWTDHYKEQLIPLWNTSPRQFFQLVGTEWMRQERPDHWIRRAEQLLNTPAPCASPQLPALNMAMLAIYGMLPEQAESQFWQISYAQAYTRLEQLCLARFPDYAWRRAQRPVWPNTYVYPDARQADCVVIRDIRYENEADFIRKSGGQVWHIQREQRQVVNPHSSEWGVAIHADDAVINNNGTLAELQARVEQQWQAYRLLHPKA</sequence>
<keyword evidence="1" id="KW-0418">Kinase</keyword>
<dbReference type="Pfam" id="PF21448">
    <property type="entry name" value="DNMK"/>
    <property type="match status" value="2"/>
</dbReference>
<dbReference type="RefSeq" id="WP_266124084.1">
    <property type="nucleotide sequence ID" value="NZ_JAJHNU010000002.1"/>
</dbReference>
<keyword evidence="2" id="KW-1185">Reference proteome</keyword>
<dbReference type="Gene3D" id="3.40.50.300">
    <property type="entry name" value="P-loop containing nucleotide triphosphate hydrolases"/>
    <property type="match status" value="2"/>
</dbReference>
<name>A0ABT8EJD6_9BURK</name>
<dbReference type="InterPro" id="IPR027417">
    <property type="entry name" value="P-loop_NTPase"/>
</dbReference>